<proteinExistence type="predicted"/>
<feature type="transmembrane region" description="Helical" evidence="1">
    <location>
        <begin position="17"/>
        <end position="35"/>
    </location>
</feature>
<dbReference type="AlphaFoldDB" id="A0A0A8ZQC3"/>
<keyword evidence="1" id="KW-0812">Transmembrane</keyword>
<keyword evidence="1" id="KW-0472">Membrane</keyword>
<reference evidence="2" key="1">
    <citation type="submission" date="2014-09" db="EMBL/GenBank/DDBJ databases">
        <authorList>
            <person name="Magalhaes I.L.F."/>
            <person name="Oliveira U."/>
            <person name="Santos F.R."/>
            <person name="Vidigal T.H.D.A."/>
            <person name="Brescovit A.D."/>
            <person name="Santos A.J."/>
        </authorList>
    </citation>
    <scope>NUCLEOTIDE SEQUENCE</scope>
    <source>
        <tissue evidence="2">Shoot tissue taken approximately 20 cm above the soil surface</tissue>
    </source>
</reference>
<dbReference type="EMBL" id="GBRH01260868">
    <property type="protein sequence ID" value="JAD37027.1"/>
    <property type="molecule type" value="Transcribed_RNA"/>
</dbReference>
<organism evidence="2">
    <name type="scientific">Arundo donax</name>
    <name type="common">Giant reed</name>
    <name type="synonym">Donax arundinaceus</name>
    <dbReference type="NCBI Taxonomy" id="35708"/>
    <lineage>
        <taxon>Eukaryota</taxon>
        <taxon>Viridiplantae</taxon>
        <taxon>Streptophyta</taxon>
        <taxon>Embryophyta</taxon>
        <taxon>Tracheophyta</taxon>
        <taxon>Spermatophyta</taxon>
        <taxon>Magnoliopsida</taxon>
        <taxon>Liliopsida</taxon>
        <taxon>Poales</taxon>
        <taxon>Poaceae</taxon>
        <taxon>PACMAD clade</taxon>
        <taxon>Arundinoideae</taxon>
        <taxon>Arundineae</taxon>
        <taxon>Arundo</taxon>
    </lineage>
</organism>
<sequence>MPNLCQTIRLSVALNRHLISVITLFSYLLSIRHYIRCHFLSLRRGRSPIPILHYHCASKL</sequence>
<reference evidence="2" key="2">
    <citation type="journal article" date="2015" name="Data Brief">
        <title>Shoot transcriptome of the giant reed, Arundo donax.</title>
        <authorList>
            <person name="Barrero R.A."/>
            <person name="Guerrero F.D."/>
            <person name="Moolhuijzen P."/>
            <person name="Goolsby J.A."/>
            <person name="Tidwell J."/>
            <person name="Bellgard S.E."/>
            <person name="Bellgard M.I."/>
        </authorList>
    </citation>
    <scope>NUCLEOTIDE SEQUENCE</scope>
    <source>
        <tissue evidence="2">Shoot tissue taken approximately 20 cm above the soil surface</tissue>
    </source>
</reference>
<name>A0A0A8ZQC3_ARUDO</name>
<keyword evidence="1" id="KW-1133">Transmembrane helix</keyword>
<evidence type="ECO:0000256" key="1">
    <source>
        <dbReference type="SAM" id="Phobius"/>
    </source>
</evidence>
<protein>
    <submittedName>
        <fullName evidence="2">Uncharacterized protein</fullName>
    </submittedName>
</protein>
<evidence type="ECO:0000313" key="2">
    <source>
        <dbReference type="EMBL" id="JAD37027.1"/>
    </source>
</evidence>
<accession>A0A0A8ZQC3</accession>